<protein>
    <submittedName>
        <fullName evidence="1">Crossover junction endodeoxyribonuclease RusA</fullName>
        <ecNumber evidence="1">3.1.22.4</ecNumber>
    </submittedName>
</protein>
<proteinExistence type="predicted"/>
<reference evidence="1 2" key="1">
    <citation type="submission" date="2020-07" db="EMBL/GenBank/DDBJ databases">
        <authorList>
            <person name="Partida-Martinez L."/>
            <person name="Huntemann M."/>
            <person name="Clum A."/>
            <person name="Wang J."/>
            <person name="Palaniappan K."/>
            <person name="Ritter S."/>
            <person name="Chen I.-M."/>
            <person name="Stamatis D."/>
            <person name="Reddy T."/>
            <person name="O'Malley R."/>
            <person name="Daum C."/>
            <person name="Shapiro N."/>
            <person name="Ivanova N."/>
            <person name="Kyrpides N."/>
            <person name="Woyke T."/>
        </authorList>
    </citation>
    <scope>NUCLEOTIDE SEQUENCE [LARGE SCALE GENOMIC DNA]</scope>
    <source>
        <strain evidence="1 2">AS2.3</strain>
    </source>
</reference>
<dbReference type="Proteomes" id="UP000517753">
    <property type="component" value="Unassembled WGS sequence"/>
</dbReference>
<dbReference type="GO" id="GO:0006310">
    <property type="term" value="P:DNA recombination"/>
    <property type="evidence" value="ECO:0007669"/>
    <property type="project" value="InterPro"/>
</dbReference>
<gene>
    <name evidence="1" type="ORF">HD841_000543</name>
</gene>
<dbReference type="GO" id="GO:0000287">
    <property type="term" value="F:magnesium ion binding"/>
    <property type="evidence" value="ECO:0007669"/>
    <property type="project" value="InterPro"/>
</dbReference>
<sequence>MIDLPFPPSSLSGHAKGHWRTKAAVTAKHREWAKNAVKADRLCAIPATGDIRLIVTFYPPNRRGDRVNFPNRMKPYFDGIADALGVNDSRFLPSFVFGEPVKGGKVVVVIGQ</sequence>
<dbReference type="EC" id="3.1.22.4" evidence="1"/>
<dbReference type="AlphaFoldDB" id="A0A7Y9K1C4"/>
<reference evidence="1 2" key="2">
    <citation type="submission" date="2020-08" db="EMBL/GenBank/DDBJ databases">
        <title>The Agave Microbiome: Exploring the role of microbial communities in plant adaptations to desert environments.</title>
        <authorList>
            <person name="Partida-Martinez L.P."/>
        </authorList>
    </citation>
    <scope>NUCLEOTIDE SEQUENCE [LARGE SCALE GENOMIC DNA]</scope>
    <source>
        <strain evidence="1 2">AS2.3</strain>
    </source>
</reference>
<evidence type="ECO:0000313" key="2">
    <source>
        <dbReference type="Proteomes" id="UP000517753"/>
    </source>
</evidence>
<accession>A0A7Y9K1C4</accession>
<dbReference type="InterPro" id="IPR036614">
    <property type="entry name" value="RusA-like_sf"/>
</dbReference>
<dbReference type="GO" id="GO:0016787">
    <property type="term" value="F:hydrolase activity"/>
    <property type="evidence" value="ECO:0007669"/>
    <property type="project" value="UniProtKB-KW"/>
</dbReference>
<dbReference type="EMBL" id="JACCBY010000001">
    <property type="protein sequence ID" value="NYD88774.1"/>
    <property type="molecule type" value="Genomic_DNA"/>
</dbReference>
<comment type="caution">
    <text evidence="1">The sequence shown here is derived from an EMBL/GenBank/DDBJ whole genome shotgun (WGS) entry which is preliminary data.</text>
</comment>
<evidence type="ECO:0000313" key="1">
    <source>
        <dbReference type="EMBL" id="NYD88774.1"/>
    </source>
</evidence>
<dbReference type="GO" id="GO:0006281">
    <property type="term" value="P:DNA repair"/>
    <property type="evidence" value="ECO:0007669"/>
    <property type="project" value="InterPro"/>
</dbReference>
<organism evidence="1 2">
    <name type="scientific">Sphingomonas melonis</name>
    <dbReference type="NCBI Taxonomy" id="152682"/>
    <lineage>
        <taxon>Bacteria</taxon>
        <taxon>Pseudomonadati</taxon>
        <taxon>Pseudomonadota</taxon>
        <taxon>Alphaproteobacteria</taxon>
        <taxon>Sphingomonadales</taxon>
        <taxon>Sphingomonadaceae</taxon>
        <taxon>Sphingomonas</taxon>
    </lineage>
</organism>
<dbReference type="RefSeq" id="WP_179507332.1">
    <property type="nucleotide sequence ID" value="NZ_JACCBY010000001.1"/>
</dbReference>
<name>A0A7Y9K1C4_9SPHN</name>
<dbReference type="Gene3D" id="3.30.1330.70">
    <property type="entry name" value="Holliday junction resolvase RusA"/>
    <property type="match status" value="1"/>
</dbReference>
<keyword evidence="1" id="KW-0378">Hydrolase</keyword>
<dbReference type="SUPFAM" id="SSF103084">
    <property type="entry name" value="Holliday junction resolvase RusA"/>
    <property type="match status" value="1"/>
</dbReference>
<keyword evidence="2" id="KW-1185">Reference proteome</keyword>